<protein>
    <submittedName>
        <fullName evidence="6">Uncharacterized protein</fullName>
    </submittedName>
</protein>
<keyword evidence="7" id="KW-1185">Reference proteome</keyword>
<dbReference type="EMBL" id="UZAL01027260">
    <property type="protein sequence ID" value="VDP30851.1"/>
    <property type="molecule type" value="Genomic_DNA"/>
</dbReference>
<dbReference type="InterPro" id="IPR052983">
    <property type="entry name" value="MFS_Riboflavin_Transporter"/>
</dbReference>
<evidence type="ECO:0000256" key="4">
    <source>
        <dbReference type="ARBA" id="ARBA00022989"/>
    </source>
</evidence>
<evidence type="ECO:0000256" key="3">
    <source>
        <dbReference type="ARBA" id="ARBA00022692"/>
    </source>
</evidence>
<dbReference type="InterPro" id="IPR036259">
    <property type="entry name" value="MFS_trans_sf"/>
</dbReference>
<keyword evidence="3" id="KW-0812">Transmembrane</keyword>
<dbReference type="GO" id="GO:0016020">
    <property type="term" value="C:membrane"/>
    <property type="evidence" value="ECO:0007669"/>
    <property type="project" value="UniProtKB-SubCell"/>
</dbReference>
<keyword evidence="5" id="KW-0472">Membrane</keyword>
<gene>
    <name evidence="6" type="ORF">SMTD_LOCUS5871</name>
</gene>
<dbReference type="GO" id="GO:0022857">
    <property type="term" value="F:transmembrane transporter activity"/>
    <property type="evidence" value="ECO:0007669"/>
    <property type="project" value="InterPro"/>
</dbReference>
<name>A0A183NUT5_9TREM</name>
<dbReference type="Gene3D" id="1.20.1250.20">
    <property type="entry name" value="MFS general substrate transporter like domains"/>
    <property type="match status" value="2"/>
</dbReference>
<dbReference type="InterPro" id="IPR011701">
    <property type="entry name" value="MFS"/>
</dbReference>
<dbReference type="PANTHER" id="PTHR43385:SF1">
    <property type="entry name" value="RIBOFLAVIN TRANSPORTER RIBJ"/>
    <property type="match status" value="1"/>
</dbReference>
<evidence type="ECO:0000256" key="2">
    <source>
        <dbReference type="ARBA" id="ARBA00022448"/>
    </source>
</evidence>
<comment type="subcellular location">
    <subcellularLocation>
        <location evidence="1">Membrane</location>
        <topology evidence="1">Multi-pass membrane protein</topology>
    </subcellularLocation>
</comment>
<keyword evidence="2" id="KW-0813">Transport</keyword>
<dbReference type="SUPFAM" id="SSF103473">
    <property type="entry name" value="MFS general substrate transporter"/>
    <property type="match status" value="1"/>
</dbReference>
<evidence type="ECO:0000256" key="5">
    <source>
        <dbReference type="ARBA" id="ARBA00023136"/>
    </source>
</evidence>
<evidence type="ECO:0000256" key="1">
    <source>
        <dbReference type="ARBA" id="ARBA00004141"/>
    </source>
</evidence>
<evidence type="ECO:0000313" key="7">
    <source>
        <dbReference type="Proteomes" id="UP000269396"/>
    </source>
</evidence>
<organism evidence="6 7">
    <name type="scientific">Schistosoma mattheei</name>
    <dbReference type="NCBI Taxonomy" id="31246"/>
    <lineage>
        <taxon>Eukaryota</taxon>
        <taxon>Metazoa</taxon>
        <taxon>Spiralia</taxon>
        <taxon>Lophotrochozoa</taxon>
        <taxon>Platyhelminthes</taxon>
        <taxon>Trematoda</taxon>
        <taxon>Digenea</taxon>
        <taxon>Strigeidida</taxon>
        <taxon>Schistosomatoidea</taxon>
        <taxon>Schistosomatidae</taxon>
        <taxon>Schistosoma</taxon>
    </lineage>
</organism>
<dbReference type="PANTHER" id="PTHR43385">
    <property type="entry name" value="RIBOFLAVIN TRANSPORTER RIBJ"/>
    <property type="match status" value="1"/>
</dbReference>
<sequence length="267" mass="29557">MQGFGFGFGYSATIAASIAWFQNNRGLIVGLIVGGFGAGPIIFTSIQTIYINPNNIKTDEKTKRFVDADLLNRVPSVFLLIGGVLLVIQLTGLYLMRDKQKHEFPPVINSVNLQPLELLKQKEFYFLWIIIFCAGIPLTSLATLFKLFGKTHINDDRFLAIMGVVAAVFNSVGRAFWGAISDRISFKVPLCIIFLCWSILLTSFPHLPLIFGPQIKVGFGIWLCGLYLLISGVLVYAPTATETLFGPINMAVNYGLVFNAFVSRLFC</sequence>
<evidence type="ECO:0000313" key="6">
    <source>
        <dbReference type="EMBL" id="VDP30851.1"/>
    </source>
</evidence>
<reference evidence="6 7" key="1">
    <citation type="submission" date="2018-11" db="EMBL/GenBank/DDBJ databases">
        <authorList>
            <consortium name="Pathogen Informatics"/>
        </authorList>
    </citation>
    <scope>NUCLEOTIDE SEQUENCE [LARGE SCALE GENOMIC DNA]</scope>
    <source>
        <strain>Denwood</strain>
        <strain evidence="7">Zambia</strain>
    </source>
</reference>
<accession>A0A183NUT5</accession>
<dbReference type="Proteomes" id="UP000269396">
    <property type="component" value="Unassembled WGS sequence"/>
</dbReference>
<keyword evidence="4" id="KW-1133">Transmembrane helix</keyword>
<dbReference type="Pfam" id="PF07690">
    <property type="entry name" value="MFS_1"/>
    <property type="match status" value="1"/>
</dbReference>
<dbReference type="AlphaFoldDB" id="A0A183NUT5"/>
<proteinExistence type="predicted"/>